<dbReference type="EMBL" id="JAATEN010000004">
    <property type="protein sequence ID" value="NJQ00172.1"/>
    <property type="molecule type" value="Genomic_DNA"/>
</dbReference>
<feature type="region of interest" description="Disordered" evidence="2">
    <location>
        <begin position="274"/>
        <end position="293"/>
    </location>
</feature>
<sequence>MSSTSSPGRRALLAAAAATAVTAVTGSSARAQSPAAVPPPAGHPRPLAARPLYLGTYTSQPGGGTGIGLASYDTGSGRITATGTVPGVADPSFLALAPSGRALYAVGEGQPGSVTAIAVTEDGRHEVLNSRPTGGDSPCHLSVHPSGRFLLSANYGSGSVAVHPIAADGSLGERTDLVTHTDPPPGPGQTGPHAHQILTTPDGGHVLAVDLGSDSVHSYRLDVSAGTLIRVSVATLPPGAGPRALAFHPSGRHAYLANELNDTIAVCGYDPDTGRLTPGTPQPTGTGDTTSYPAQPVVSGDGAYAYLTNRGHNSISHFAVERDGAELRLLGTVAVGGDWPRHLALSPDGAWMFASNQRSGTVTVFAVDPATGTPAPAGAFTAPVPVFALPL</sequence>
<keyword evidence="5" id="KW-1185">Reference proteome</keyword>
<feature type="signal peptide" evidence="3">
    <location>
        <begin position="1"/>
        <end position="31"/>
    </location>
</feature>
<comment type="similarity">
    <text evidence="1">Belongs to the cycloisomerase 2 family.</text>
</comment>
<dbReference type="PANTHER" id="PTHR30344:SF1">
    <property type="entry name" value="6-PHOSPHOGLUCONOLACTONASE"/>
    <property type="match status" value="1"/>
</dbReference>
<feature type="chain" id="PRO_5045460924" evidence="3">
    <location>
        <begin position="32"/>
        <end position="391"/>
    </location>
</feature>
<dbReference type="Pfam" id="PF10282">
    <property type="entry name" value="Lactonase"/>
    <property type="match status" value="1"/>
</dbReference>
<dbReference type="Gene3D" id="2.130.10.10">
    <property type="entry name" value="YVTN repeat-like/Quinoprotein amine dehydrogenase"/>
    <property type="match status" value="1"/>
</dbReference>
<dbReference type="InterPro" id="IPR050282">
    <property type="entry name" value="Cycloisomerase_2"/>
</dbReference>
<dbReference type="InterPro" id="IPR006311">
    <property type="entry name" value="TAT_signal"/>
</dbReference>
<reference evidence="4 5" key="1">
    <citation type="submission" date="2020-03" db="EMBL/GenBank/DDBJ databases">
        <title>WGS of actinomycetes isolated from Thailand.</title>
        <authorList>
            <person name="Thawai C."/>
        </authorList>
    </citation>
    <scope>NUCLEOTIDE SEQUENCE [LARGE SCALE GENOMIC DNA]</scope>
    <source>
        <strain evidence="4 5">PLAI 1-29</strain>
    </source>
</reference>
<evidence type="ECO:0000256" key="3">
    <source>
        <dbReference type="SAM" id="SignalP"/>
    </source>
</evidence>
<dbReference type="RefSeq" id="WP_168100798.1">
    <property type="nucleotide sequence ID" value="NZ_JAATEN010000004.1"/>
</dbReference>
<gene>
    <name evidence="4" type="ORF">HCK00_06385</name>
</gene>
<evidence type="ECO:0000313" key="5">
    <source>
        <dbReference type="Proteomes" id="UP000695264"/>
    </source>
</evidence>
<feature type="region of interest" description="Disordered" evidence="2">
    <location>
        <begin position="28"/>
        <end position="48"/>
    </location>
</feature>
<dbReference type="InterPro" id="IPR019405">
    <property type="entry name" value="Lactonase_7-beta_prop"/>
</dbReference>
<dbReference type="InterPro" id="IPR015943">
    <property type="entry name" value="WD40/YVTN_repeat-like_dom_sf"/>
</dbReference>
<feature type="compositionally biased region" description="Low complexity" evidence="2">
    <location>
        <begin position="274"/>
        <end position="290"/>
    </location>
</feature>
<dbReference type="SUPFAM" id="SSF51004">
    <property type="entry name" value="C-terminal (heme d1) domain of cytochrome cd1-nitrite reductase"/>
    <property type="match status" value="1"/>
</dbReference>
<dbReference type="PANTHER" id="PTHR30344">
    <property type="entry name" value="6-PHOSPHOGLUCONOLACTONASE-RELATED"/>
    <property type="match status" value="1"/>
</dbReference>
<protein>
    <submittedName>
        <fullName evidence="4">Lactonase family protein</fullName>
    </submittedName>
</protein>
<evidence type="ECO:0000256" key="1">
    <source>
        <dbReference type="ARBA" id="ARBA00005564"/>
    </source>
</evidence>
<proteinExistence type="inferred from homology"/>
<evidence type="ECO:0000256" key="2">
    <source>
        <dbReference type="SAM" id="MobiDB-lite"/>
    </source>
</evidence>
<feature type="region of interest" description="Disordered" evidence="2">
    <location>
        <begin position="178"/>
        <end position="200"/>
    </location>
</feature>
<dbReference type="PROSITE" id="PS51318">
    <property type="entry name" value="TAT"/>
    <property type="match status" value="1"/>
</dbReference>
<keyword evidence="3" id="KW-0732">Signal</keyword>
<dbReference type="InterPro" id="IPR011048">
    <property type="entry name" value="Haem_d1_sf"/>
</dbReference>
<name>A0ABX1BWQ3_9ACTN</name>
<organism evidence="4 5">
    <name type="scientific">Streptomyces zingiberis</name>
    <dbReference type="NCBI Taxonomy" id="2053010"/>
    <lineage>
        <taxon>Bacteria</taxon>
        <taxon>Bacillati</taxon>
        <taxon>Actinomycetota</taxon>
        <taxon>Actinomycetes</taxon>
        <taxon>Kitasatosporales</taxon>
        <taxon>Streptomycetaceae</taxon>
        <taxon>Streptomyces</taxon>
    </lineage>
</organism>
<accession>A0ABX1BWQ3</accession>
<comment type="caution">
    <text evidence="4">The sequence shown here is derived from an EMBL/GenBank/DDBJ whole genome shotgun (WGS) entry which is preliminary data.</text>
</comment>
<dbReference type="Proteomes" id="UP000695264">
    <property type="component" value="Unassembled WGS sequence"/>
</dbReference>
<evidence type="ECO:0000313" key="4">
    <source>
        <dbReference type="EMBL" id="NJQ00172.1"/>
    </source>
</evidence>